<dbReference type="Proteomes" id="UP000504636">
    <property type="component" value="Unplaced"/>
</dbReference>
<dbReference type="GeneID" id="54461526"/>
<reference evidence="2 4" key="1">
    <citation type="journal article" date="2020" name="Stud. Mycol.">
        <title>101 Dothideomycetes genomes: a test case for predicting lifestyles and emergence of pathogens.</title>
        <authorList>
            <person name="Haridas S."/>
            <person name="Albert R."/>
            <person name="Binder M."/>
            <person name="Bloem J."/>
            <person name="Labutti K."/>
            <person name="Salamov A."/>
            <person name="Andreopoulos B."/>
            <person name="Baker S."/>
            <person name="Barry K."/>
            <person name="Bills G."/>
            <person name="Bluhm B."/>
            <person name="Cannon C."/>
            <person name="Castanera R."/>
            <person name="Culley D."/>
            <person name="Daum C."/>
            <person name="Ezra D."/>
            <person name="Gonzalez J."/>
            <person name="Henrissat B."/>
            <person name="Kuo A."/>
            <person name="Liang C."/>
            <person name="Lipzen A."/>
            <person name="Lutzoni F."/>
            <person name="Magnuson J."/>
            <person name="Mondo S."/>
            <person name="Nolan M."/>
            <person name="Ohm R."/>
            <person name="Pangilinan J."/>
            <person name="Park H.-J."/>
            <person name="Ramirez L."/>
            <person name="Alfaro M."/>
            <person name="Sun H."/>
            <person name="Tritt A."/>
            <person name="Yoshinaga Y."/>
            <person name="Zwiers L.-H."/>
            <person name="Turgeon B."/>
            <person name="Goodwin S."/>
            <person name="Spatafora J."/>
            <person name="Crous P."/>
            <person name="Grigoriev I."/>
        </authorList>
    </citation>
    <scope>NUCLEOTIDE SEQUENCE</scope>
    <source>
        <strain evidence="2 4">CBS 304.34</strain>
    </source>
</reference>
<evidence type="ECO:0000313" key="2">
    <source>
        <dbReference type="EMBL" id="KAF2807076.1"/>
    </source>
</evidence>
<feature type="signal peptide" evidence="1">
    <location>
        <begin position="1"/>
        <end position="20"/>
    </location>
</feature>
<organism evidence="2">
    <name type="scientific">Mytilinidion resinicola</name>
    <dbReference type="NCBI Taxonomy" id="574789"/>
    <lineage>
        <taxon>Eukaryota</taxon>
        <taxon>Fungi</taxon>
        <taxon>Dikarya</taxon>
        <taxon>Ascomycota</taxon>
        <taxon>Pezizomycotina</taxon>
        <taxon>Dothideomycetes</taxon>
        <taxon>Pleosporomycetidae</taxon>
        <taxon>Mytilinidiales</taxon>
        <taxon>Mytilinidiaceae</taxon>
        <taxon>Mytilinidion</taxon>
    </lineage>
</organism>
<dbReference type="AlphaFoldDB" id="A0A6A6YE37"/>
<protein>
    <submittedName>
        <fullName evidence="2 4">Uncharacterized protein</fullName>
    </submittedName>
</protein>
<keyword evidence="3" id="KW-1185">Reference proteome</keyword>
<reference evidence="4" key="2">
    <citation type="submission" date="2020-04" db="EMBL/GenBank/DDBJ databases">
        <authorList>
            <consortium name="NCBI Genome Project"/>
        </authorList>
    </citation>
    <scope>NUCLEOTIDE SEQUENCE</scope>
    <source>
        <strain evidence="4">CBS 304.34</strain>
    </source>
</reference>
<sequence>MRFSLAITAVLGALPFLAQGIAVPDANPEIEVSDPAGITKRVPFHTTDLTKRGSSHTIDLWNKRATDDDWLMVIYNDGTSKNQCGGTPNNFKGTGSICEGLGGVVGKICADLKVQANVGFAKCDFSFRADGNSCGGKERENVSVKKGHDSNGVKLSDDVRFVSIDCS</sequence>
<evidence type="ECO:0000313" key="3">
    <source>
        <dbReference type="Proteomes" id="UP000504636"/>
    </source>
</evidence>
<feature type="chain" id="PRO_5044629049" evidence="1">
    <location>
        <begin position="21"/>
        <end position="167"/>
    </location>
</feature>
<dbReference type="RefSeq" id="XP_033574040.1">
    <property type="nucleotide sequence ID" value="XM_033720633.1"/>
</dbReference>
<dbReference type="OrthoDB" id="3928484at2759"/>
<proteinExistence type="predicted"/>
<accession>A0A6A6YE37</accession>
<name>A0A6A6YE37_9PEZI</name>
<gene>
    <name evidence="2 4" type="ORF">BDZ99DRAFT_465800</name>
</gene>
<keyword evidence="1" id="KW-0732">Signal</keyword>
<evidence type="ECO:0000313" key="4">
    <source>
        <dbReference type="RefSeq" id="XP_033574040.1"/>
    </source>
</evidence>
<evidence type="ECO:0000256" key="1">
    <source>
        <dbReference type="SAM" id="SignalP"/>
    </source>
</evidence>
<reference evidence="4" key="3">
    <citation type="submission" date="2025-04" db="UniProtKB">
        <authorList>
            <consortium name="RefSeq"/>
        </authorList>
    </citation>
    <scope>IDENTIFICATION</scope>
    <source>
        <strain evidence="4">CBS 304.34</strain>
    </source>
</reference>
<dbReference type="EMBL" id="MU003706">
    <property type="protein sequence ID" value="KAF2807076.1"/>
    <property type="molecule type" value="Genomic_DNA"/>
</dbReference>